<dbReference type="AlphaFoldDB" id="A0A0Q9YH05"/>
<accession>A0A0Q9YH05</accession>
<dbReference type="EMBL" id="LGPB01000026">
    <property type="protein sequence ID" value="KRG16874.1"/>
    <property type="molecule type" value="Genomic_DNA"/>
</dbReference>
<sequence length="88" mass="10137">MMIEGAPFLWIVRDYGTHFIDLLSEEFLDDEVWEAKAHFQAILFNCGKEIKGIYLIENGNMKKLSEKSAFATLAIKEDAVRKNMDCSF</sequence>
<evidence type="ECO:0000313" key="2">
    <source>
        <dbReference type="Proteomes" id="UP000053881"/>
    </source>
</evidence>
<dbReference type="Proteomes" id="UP000053881">
    <property type="component" value="Unassembled WGS sequence"/>
</dbReference>
<comment type="caution">
    <text evidence="1">The sequence shown here is derived from an EMBL/GenBank/DDBJ whole genome shotgun (WGS) entry which is preliminary data.</text>
</comment>
<organism evidence="1 2">
    <name type="scientific">Lederbergia galactosidilytica</name>
    <dbReference type="NCBI Taxonomy" id="217031"/>
    <lineage>
        <taxon>Bacteria</taxon>
        <taxon>Bacillati</taxon>
        <taxon>Bacillota</taxon>
        <taxon>Bacilli</taxon>
        <taxon>Bacillales</taxon>
        <taxon>Bacillaceae</taxon>
        <taxon>Lederbergia</taxon>
    </lineage>
</organism>
<gene>
    <name evidence="1" type="ORF">ACA29_03075</name>
</gene>
<reference evidence="1 2" key="1">
    <citation type="submission" date="2015-06" db="EMBL/GenBank/DDBJ databases">
        <title>Genome sequencing project of Bacillus galactosidilyticus PL133.</title>
        <authorList>
            <person name="Gaiero J."/>
            <person name="Nicol R."/>
            <person name="Habash M."/>
        </authorList>
    </citation>
    <scope>NUCLEOTIDE SEQUENCE [LARGE SCALE GENOMIC DNA]</scope>
    <source>
        <strain evidence="1 2">PL133</strain>
    </source>
</reference>
<protein>
    <submittedName>
        <fullName evidence="1">Uncharacterized protein</fullName>
    </submittedName>
</protein>
<proteinExistence type="predicted"/>
<dbReference type="PATRIC" id="fig|217031.4.peg.1011"/>
<name>A0A0Q9YH05_9BACI</name>
<evidence type="ECO:0000313" key="1">
    <source>
        <dbReference type="EMBL" id="KRG16874.1"/>
    </source>
</evidence>